<sequence length="57" mass="5684">MTATPLRIAACQITADPLGGVIARLAAAPGLIFTDVDAAAAIHARGITGVLTNRTAL</sequence>
<organism evidence="2 4">
    <name type="scientific">Mycolicibacterium mageritense</name>
    <name type="common">Mycobacterium mageritense</name>
    <dbReference type="NCBI Taxonomy" id="53462"/>
    <lineage>
        <taxon>Bacteria</taxon>
        <taxon>Bacillati</taxon>
        <taxon>Actinomycetota</taxon>
        <taxon>Actinomycetes</taxon>
        <taxon>Mycobacteriales</taxon>
        <taxon>Mycobacteriaceae</taxon>
        <taxon>Mycolicibacterium</taxon>
    </lineage>
</organism>
<dbReference type="RefSeq" id="WP_179976743.1">
    <property type="nucleotide sequence ID" value="NZ_AP022567.1"/>
</dbReference>
<evidence type="ECO:0000313" key="1">
    <source>
        <dbReference type="EMBL" id="BBX35240.1"/>
    </source>
</evidence>
<name>A0AAI8XPN9_MYCME</name>
<accession>A0AAI8XPN9</accession>
<dbReference type="EMBL" id="AP027452">
    <property type="protein sequence ID" value="BDY30147.1"/>
    <property type="molecule type" value="Genomic_DNA"/>
</dbReference>
<dbReference type="AlphaFoldDB" id="A0AAI8XPN9"/>
<evidence type="ECO:0000313" key="4">
    <source>
        <dbReference type="Proteomes" id="UP001241092"/>
    </source>
</evidence>
<protein>
    <submittedName>
        <fullName evidence="2">Uncharacterized protein</fullName>
    </submittedName>
</protein>
<proteinExistence type="predicted"/>
<dbReference type="EMBL" id="AP022567">
    <property type="protein sequence ID" value="BBX35240.1"/>
    <property type="molecule type" value="Genomic_DNA"/>
</dbReference>
<reference evidence="1 3" key="1">
    <citation type="journal article" date="2019" name="Emerg. Microbes Infect.">
        <title>Comprehensive subspecies identification of 175 nontuberculous mycobacteria species based on 7547 genomic profiles.</title>
        <authorList>
            <person name="Matsumoto Y."/>
            <person name="Kinjo T."/>
            <person name="Motooka D."/>
            <person name="Nabeya D."/>
            <person name="Jung N."/>
            <person name="Uechi K."/>
            <person name="Horii T."/>
            <person name="Iida T."/>
            <person name="Fujita J."/>
            <person name="Nakamura S."/>
        </authorList>
    </citation>
    <scope>NUCLEOTIDE SEQUENCE [LARGE SCALE GENOMIC DNA]</scope>
    <source>
        <strain evidence="1 3">JCM 12375</strain>
    </source>
</reference>
<dbReference type="Proteomes" id="UP000465622">
    <property type="component" value="Chromosome"/>
</dbReference>
<evidence type="ECO:0000313" key="3">
    <source>
        <dbReference type="Proteomes" id="UP000465622"/>
    </source>
</evidence>
<keyword evidence="3" id="KW-1185">Reference proteome</keyword>
<reference evidence="1" key="2">
    <citation type="submission" date="2020-02" db="EMBL/GenBank/DDBJ databases">
        <authorList>
            <person name="Matsumoto Y."/>
            <person name="Motooka D."/>
            <person name="Nakamura S."/>
        </authorList>
    </citation>
    <scope>NUCLEOTIDE SEQUENCE</scope>
    <source>
        <strain evidence="1">JCM 12375</strain>
    </source>
</reference>
<gene>
    <name evidence="2" type="ORF">hbim_04090</name>
    <name evidence="1" type="ORF">MMAGJ_45220</name>
</gene>
<dbReference type="Proteomes" id="UP001241092">
    <property type="component" value="Chromosome"/>
</dbReference>
<evidence type="ECO:0000313" key="2">
    <source>
        <dbReference type="EMBL" id="BDY30147.1"/>
    </source>
</evidence>
<reference evidence="2" key="3">
    <citation type="submission" date="2023-03" db="EMBL/GenBank/DDBJ databases">
        <title>Draft genome sequence of a Mycolicibacterium mageritense strain H4_3_1 isolated from a hybrid biological-inorganic system reactor.</title>
        <authorList>
            <person name="Feng X."/>
            <person name="Kazama D."/>
            <person name="Sato K."/>
            <person name="Kobayashi H."/>
        </authorList>
    </citation>
    <scope>NUCLEOTIDE SEQUENCE</scope>
    <source>
        <strain evidence="2">H4_3_1</strain>
    </source>
</reference>